<dbReference type="InterPro" id="IPR027038">
    <property type="entry name" value="RanGap"/>
</dbReference>
<dbReference type="AlphaFoldDB" id="A0AAD8XV50"/>
<keyword evidence="1" id="KW-0343">GTPase activation</keyword>
<dbReference type="PANTHER" id="PTHR24113">
    <property type="entry name" value="RAN GTPASE-ACTIVATING PROTEIN 1"/>
    <property type="match status" value="1"/>
</dbReference>
<dbReference type="GO" id="GO:0005096">
    <property type="term" value="F:GTPase activator activity"/>
    <property type="evidence" value="ECO:0007669"/>
    <property type="project" value="UniProtKB-KW"/>
</dbReference>
<proteinExistence type="predicted"/>
<dbReference type="InterPro" id="IPR032675">
    <property type="entry name" value="LRR_dom_sf"/>
</dbReference>
<evidence type="ECO:0000256" key="2">
    <source>
        <dbReference type="ARBA" id="ARBA00022614"/>
    </source>
</evidence>
<name>A0AAD8XV50_9STRA</name>
<dbReference type="Pfam" id="PF13516">
    <property type="entry name" value="LRR_6"/>
    <property type="match status" value="5"/>
</dbReference>
<dbReference type="InterPro" id="IPR001611">
    <property type="entry name" value="Leu-rich_rpt"/>
</dbReference>
<dbReference type="GO" id="GO:0048471">
    <property type="term" value="C:perinuclear region of cytoplasm"/>
    <property type="evidence" value="ECO:0007669"/>
    <property type="project" value="TreeGrafter"/>
</dbReference>
<dbReference type="GO" id="GO:0006913">
    <property type="term" value="P:nucleocytoplasmic transport"/>
    <property type="evidence" value="ECO:0007669"/>
    <property type="project" value="TreeGrafter"/>
</dbReference>
<keyword evidence="3" id="KW-0677">Repeat</keyword>
<dbReference type="Proteomes" id="UP001224775">
    <property type="component" value="Unassembled WGS sequence"/>
</dbReference>
<dbReference type="GO" id="GO:0031267">
    <property type="term" value="F:small GTPase binding"/>
    <property type="evidence" value="ECO:0007669"/>
    <property type="project" value="TreeGrafter"/>
</dbReference>
<evidence type="ECO:0000256" key="3">
    <source>
        <dbReference type="ARBA" id="ARBA00022737"/>
    </source>
</evidence>
<evidence type="ECO:0000313" key="4">
    <source>
        <dbReference type="EMBL" id="KAK1734436.1"/>
    </source>
</evidence>
<dbReference type="Gene3D" id="3.80.10.10">
    <property type="entry name" value="Ribonuclease Inhibitor"/>
    <property type="match status" value="2"/>
</dbReference>
<dbReference type="GO" id="GO:0005829">
    <property type="term" value="C:cytosol"/>
    <property type="evidence" value="ECO:0007669"/>
    <property type="project" value="TreeGrafter"/>
</dbReference>
<evidence type="ECO:0000313" key="5">
    <source>
        <dbReference type="Proteomes" id="UP001224775"/>
    </source>
</evidence>
<dbReference type="EMBL" id="JATAAI010000039">
    <property type="protein sequence ID" value="KAK1734436.1"/>
    <property type="molecule type" value="Genomic_DNA"/>
</dbReference>
<organism evidence="4 5">
    <name type="scientific">Skeletonema marinoi</name>
    <dbReference type="NCBI Taxonomy" id="267567"/>
    <lineage>
        <taxon>Eukaryota</taxon>
        <taxon>Sar</taxon>
        <taxon>Stramenopiles</taxon>
        <taxon>Ochrophyta</taxon>
        <taxon>Bacillariophyta</taxon>
        <taxon>Coscinodiscophyceae</taxon>
        <taxon>Thalassiosirophycidae</taxon>
        <taxon>Thalassiosirales</taxon>
        <taxon>Skeletonemataceae</taxon>
        <taxon>Skeletonema</taxon>
        <taxon>Skeletonema marinoi-dohrnii complex</taxon>
    </lineage>
</organism>
<gene>
    <name evidence="4" type="ORF">QTG54_014943</name>
</gene>
<dbReference type="SMART" id="SM00368">
    <property type="entry name" value="LRR_RI"/>
    <property type="match status" value="8"/>
</dbReference>
<keyword evidence="5" id="KW-1185">Reference proteome</keyword>
<evidence type="ECO:0000256" key="1">
    <source>
        <dbReference type="ARBA" id="ARBA00022468"/>
    </source>
</evidence>
<keyword evidence="2" id="KW-0433">Leucine-rich repeat</keyword>
<dbReference type="SUPFAM" id="SSF52047">
    <property type="entry name" value="RNI-like"/>
    <property type="match status" value="2"/>
</dbReference>
<dbReference type="SMART" id="SM00367">
    <property type="entry name" value="LRR_CC"/>
    <property type="match status" value="6"/>
</dbReference>
<reference evidence="4" key="1">
    <citation type="submission" date="2023-06" db="EMBL/GenBank/DDBJ databases">
        <title>Survivors Of The Sea: Transcriptome response of Skeletonema marinoi to long-term dormancy.</title>
        <authorList>
            <person name="Pinder M.I.M."/>
            <person name="Kourtchenko O."/>
            <person name="Robertson E.K."/>
            <person name="Larsson T."/>
            <person name="Maumus F."/>
            <person name="Osuna-Cruz C.M."/>
            <person name="Vancaester E."/>
            <person name="Stenow R."/>
            <person name="Vandepoele K."/>
            <person name="Ploug H."/>
            <person name="Bruchert V."/>
            <person name="Godhe A."/>
            <person name="Topel M."/>
        </authorList>
    </citation>
    <scope>NUCLEOTIDE SEQUENCE</scope>
    <source>
        <strain evidence="4">R05AC</strain>
    </source>
</reference>
<dbReference type="InterPro" id="IPR006553">
    <property type="entry name" value="Leu-rich_rpt_Cys-con_subtyp"/>
</dbReference>
<dbReference type="PANTHER" id="PTHR24113:SF12">
    <property type="entry name" value="RAN GTPASE-ACTIVATING PROTEIN 1"/>
    <property type="match status" value="1"/>
</dbReference>
<sequence length="489" mass="53964">MSSLLGRGDDLGWLGYFIGRNETLKSLYVYYLPTKVEKFFFGVQRNKSIKAVDICNYINESLSVMNLPHVTSMSFECQLEGEYAHYFALGLRRCTSLKKYSGQLTAEIVESLTTLPMLEKVHVWKNGGLAISREECMALRELLANANKLKHLDLSGVGLEDDGLKLLAQGLACNSSLADGVLNLSSNDIGDTGLQALASSLASSGKVRELRLSRNNFGDKGLEALANLLAHNRALRYLSFSGNTAITKIGVRAISRSIQSRKYRLEDLRLDRINICEDGGKILGDALCEDNDMSIGDNGLKALAVGLLRNSHLKKLNLSENTAITSVGLRSLKQYFRSPTCALKTLIIKSVNIGDEGACALADALGRNKSLKRLSFCNRGITSKGMKAFLKLICDSSSPNSIYLSNHTICSLSTFGDESELQKNITTWLGMNRRCDARNAAKSKIMHFFPDLDMVPLFQWNLKFLPLVKSWFDTVASPNDDFVASIRNK</sequence>
<comment type="caution">
    <text evidence="4">The sequence shown here is derived from an EMBL/GenBank/DDBJ whole genome shotgun (WGS) entry which is preliminary data.</text>
</comment>
<accession>A0AAD8XV50</accession>
<dbReference type="GO" id="GO:0005634">
    <property type="term" value="C:nucleus"/>
    <property type="evidence" value="ECO:0007669"/>
    <property type="project" value="TreeGrafter"/>
</dbReference>
<protein>
    <submittedName>
        <fullName evidence="4">Leucine-rich repeat protein</fullName>
    </submittedName>
</protein>